<reference evidence="2 3" key="1">
    <citation type="journal article" date="2018" name="BMC Genomics">
        <title>Genomic evidence for intraspecific hybridization in a clonal and extremely halotolerant yeast.</title>
        <authorList>
            <person name="Gostincar C."/>
            <person name="Stajich J.E."/>
            <person name="Zupancic J."/>
            <person name="Zalar P."/>
            <person name="Gunde-Cimerman N."/>
        </authorList>
    </citation>
    <scope>NUCLEOTIDE SEQUENCE [LARGE SCALE GENOMIC DNA]</scope>
    <source>
        <strain evidence="2 3">EXF-171</strain>
    </source>
</reference>
<feature type="signal peptide" evidence="1">
    <location>
        <begin position="1"/>
        <end position="19"/>
    </location>
</feature>
<proteinExistence type="predicted"/>
<evidence type="ECO:0000313" key="2">
    <source>
        <dbReference type="EMBL" id="RMZ03387.1"/>
    </source>
</evidence>
<dbReference type="AlphaFoldDB" id="A0A3M7GRH4"/>
<comment type="caution">
    <text evidence="2">The sequence shown here is derived from an EMBL/GenBank/DDBJ whole genome shotgun (WGS) entry which is preliminary data.</text>
</comment>
<accession>A0A3M7GRH4</accession>
<dbReference type="VEuPathDB" id="FungiDB:BTJ68_09677"/>
<dbReference type="EMBL" id="QWIQ01000152">
    <property type="protein sequence ID" value="RMZ03387.1"/>
    <property type="molecule type" value="Genomic_DNA"/>
</dbReference>
<gene>
    <name evidence="2" type="ORF">D0862_05678</name>
</gene>
<sequence length="158" mass="17252">MQLTPLFAGLLASIGIASADIYIDRLPGGVVNPVERGVTYHINYETTPFYVGPPAQAIACFSQRKTIVLERVKMETENGWPKVDDLFKKRVMPAGKGGYDFTVPETLATDFNYALWLNGDNWPLGGGGYANLTEFFGVTDATEDEETVGAINAKLELV</sequence>
<evidence type="ECO:0000256" key="1">
    <source>
        <dbReference type="SAM" id="SignalP"/>
    </source>
</evidence>
<name>A0A3M7GRH4_HORWE</name>
<dbReference type="Proteomes" id="UP000281468">
    <property type="component" value="Unassembled WGS sequence"/>
</dbReference>
<evidence type="ECO:0000313" key="3">
    <source>
        <dbReference type="Proteomes" id="UP000281468"/>
    </source>
</evidence>
<organism evidence="2 3">
    <name type="scientific">Hortaea werneckii</name>
    <name type="common">Black yeast</name>
    <name type="synonym">Cladosporium werneckii</name>
    <dbReference type="NCBI Taxonomy" id="91943"/>
    <lineage>
        <taxon>Eukaryota</taxon>
        <taxon>Fungi</taxon>
        <taxon>Dikarya</taxon>
        <taxon>Ascomycota</taxon>
        <taxon>Pezizomycotina</taxon>
        <taxon>Dothideomycetes</taxon>
        <taxon>Dothideomycetidae</taxon>
        <taxon>Mycosphaerellales</taxon>
        <taxon>Teratosphaeriaceae</taxon>
        <taxon>Hortaea</taxon>
    </lineage>
</organism>
<keyword evidence="1" id="KW-0732">Signal</keyword>
<protein>
    <submittedName>
        <fullName evidence="2">Uncharacterized protein</fullName>
    </submittedName>
</protein>
<feature type="chain" id="PRO_5017962850" evidence="1">
    <location>
        <begin position="20"/>
        <end position="158"/>
    </location>
</feature>